<name>A0AAI8YKT3_9PEZI</name>
<protein>
    <submittedName>
        <fullName evidence="2">Uu.00g094540.m01.CDS01</fullName>
    </submittedName>
</protein>
<keyword evidence="3" id="KW-1185">Reference proteome</keyword>
<proteinExistence type="predicted"/>
<organism evidence="2 3">
    <name type="scientific">Anthostomella pinea</name>
    <dbReference type="NCBI Taxonomy" id="933095"/>
    <lineage>
        <taxon>Eukaryota</taxon>
        <taxon>Fungi</taxon>
        <taxon>Dikarya</taxon>
        <taxon>Ascomycota</taxon>
        <taxon>Pezizomycotina</taxon>
        <taxon>Sordariomycetes</taxon>
        <taxon>Xylariomycetidae</taxon>
        <taxon>Xylariales</taxon>
        <taxon>Xylariaceae</taxon>
        <taxon>Anthostomella</taxon>
    </lineage>
</organism>
<feature type="compositionally biased region" description="Low complexity" evidence="1">
    <location>
        <begin position="62"/>
        <end position="80"/>
    </location>
</feature>
<feature type="region of interest" description="Disordered" evidence="1">
    <location>
        <begin position="1"/>
        <end position="80"/>
    </location>
</feature>
<accession>A0AAI8YKT3</accession>
<reference evidence="2" key="1">
    <citation type="submission" date="2023-10" db="EMBL/GenBank/DDBJ databases">
        <authorList>
            <person name="Hackl T."/>
        </authorList>
    </citation>
    <scope>NUCLEOTIDE SEQUENCE</scope>
</reference>
<dbReference type="Proteomes" id="UP001295740">
    <property type="component" value="Unassembled WGS sequence"/>
</dbReference>
<evidence type="ECO:0000313" key="3">
    <source>
        <dbReference type="Proteomes" id="UP001295740"/>
    </source>
</evidence>
<evidence type="ECO:0000313" key="2">
    <source>
        <dbReference type="EMBL" id="CAJ2508268.1"/>
    </source>
</evidence>
<feature type="compositionally biased region" description="Basic and acidic residues" evidence="1">
    <location>
        <begin position="30"/>
        <end position="43"/>
    </location>
</feature>
<feature type="compositionally biased region" description="Polar residues" evidence="1">
    <location>
        <begin position="1"/>
        <end position="10"/>
    </location>
</feature>
<gene>
    <name evidence="2" type="ORF">KHLLAP_LOCUS8736</name>
</gene>
<dbReference type="AlphaFoldDB" id="A0AAI8YKT3"/>
<comment type="caution">
    <text evidence="2">The sequence shown here is derived from an EMBL/GenBank/DDBJ whole genome shotgun (WGS) entry which is preliminary data.</text>
</comment>
<dbReference type="EMBL" id="CAUWAG010000010">
    <property type="protein sequence ID" value="CAJ2508268.1"/>
    <property type="molecule type" value="Genomic_DNA"/>
</dbReference>
<evidence type="ECO:0000256" key="1">
    <source>
        <dbReference type="SAM" id="MobiDB-lite"/>
    </source>
</evidence>
<sequence>MENAANQNVFIETEPDEDADMANAANENASVKHEGNEGARTRDEDEDGEAARNAPGPPPFKASRTFRSTTTRTSFALRTT</sequence>